<evidence type="ECO:0000313" key="2">
    <source>
        <dbReference type="Proteomes" id="UP000270094"/>
    </source>
</evidence>
<keyword evidence="2" id="KW-1185">Reference proteome</keyword>
<dbReference type="OrthoDB" id="5795289at2759"/>
<organism evidence="1 2">
    <name type="scientific">Strongylus vulgaris</name>
    <name type="common">Blood worm</name>
    <dbReference type="NCBI Taxonomy" id="40348"/>
    <lineage>
        <taxon>Eukaryota</taxon>
        <taxon>Metazoa</taxon>
        <taxon>Ecdysozoa</taxon>
        <taxon>Nematoda</taxon>
        <taxon>Chromadorea</taxon>
        <taxon>Rhabditida</taxon>
        <taxon>Rhabditina</taxon>
        <taxon>Rhabditomorpha</taxon>
        <taxon>Strongyloidea</taxon>
        <taxon>Strongylidae</taxon>
        <taxon>Strongylus</taxon>
    </lineage>
</organism>
<evidence type="ECO:0008006" key="3">
    <source>
        <dbReference type="Google" id="ProtNLM"/>
    </source>
</evidence>
<accession>A0A3P7JT29</accession>
<sequence length="178" mass="20528">MRNQADCGRLDSLPPKYRELINSLLNSLRQMVAAGGTYKGKTFEPQLMNGLIYDCKFEVEAQQLLKGEIQEPKPDHYNVTLDMEDGNMVSIKQRLLKAVKSVFDSQKDKLRNMINAKATRFGCWSNLFARRNPKLVCVYDRKNEIGKSYGRGYCEEDKQCKLVGTQTCWWGLCYDVEH</sequence>
<dbReference type="SUPFAM" id="SSF55797">
    <property type="entry name" value="PR-1-like"/>
    <property type="match status" value="1"/>
</dbReference>
<evidence type="ECO:0000313" key="1">
    <source>
        <dbReference type="EMBL" id="VDM83089.1"/>
    </source>
</evidence>
<protein>
    <recommendedName>
        <fullName evidence="3">SCP domain-containing protein</fullName>
    </recommendedName>
</protein>
<dbReference type="EMBL" id="UYYB01121018">
    <property type="protein sequence ID" value="VDM83089.1"/>
    <property type="molecule type" value="Genomic_DNA"/>
</dbReference>
<dbReference type="InterPro" id="IPR035940">
    <property type="entry name" value="CAP_sf"/>
</dbReference>
<dbReference type="AlphaFoldDB" id="A0A3P7JT29"/>
<reference evidence="1 2" key="1">
    <citation type="submission" date="2018-11" db="EMBL/GenBank/DDBJ databases">
        <authorList>
            <consortium name="Pathogen Informatics"/>
        </authorList>
    </citation>
    <scope>NUCLEOTIDE SEQUENCE [LARGE SCALE GENOMIC DNA]</scope>
</reference>
<dbReference type="Gene3D" id="3.40.33.10">
    <property type="entry name" value="CAP"/>
    <property type="match status" value="1"/>
</dbReference>
<proteinExistence type="predicted"/>
<dbReference type="Proteomes" id="UP000270094">
    <property type="component" value="Unassembled WGS sequence"/>
</dbReference>
<gene>
    <name evidence="1" type="ORF">SVUK_LOCUS18087</name>
</gene>
<name>A0A3P7JT29_STRVU</name>